<gene>
    <name evidence="8" type="ORF">FSB75_09860</name>
</gene>
<dbReference type="PROSITE" id="PS51257">
    <property type="entry name" value="PROKAR_LIPOPROTEIN"/>
    <property type="match status" value="1"/>
</dbReference>
<evidence type="ECO:0000256" key="5">
    <source>
        <dbReference type="ARBA" id="ARBA00023237"/>
    </source>
</evidence>
<protein>
    <submittedName>
        <fullName evidence="8">RagB/SusD family nutrient uptake outer membrane protein</fullName>
    </submittedName>
</protein>
<dbReference type="Pfam" id="PF14322">
    <property type="entry name" value="SusD-like_3"/>
    <property type="match status" value="1"/>
</dbReference>
<keyword evidence="4" id="KW-0472">Membrane</keyword>
<evidence type="ECO:0000256" key="3">
    <source>
        <dbReference type="ARBA" id="ARBA00022729"/>
    </source>
</evidence>
<feature type="domain" description="SusD-like N-terminal" evidence="7">
    <location>
        <begin position="96"/>
        <end position="234"/>
    </location>
</feature>
<dbReference type="RefSeq" id="WP_146786367.1">
    <property type="nucleotide sequence ID" value="NZ_BAABIO010000001.1"/>
</dbReference>
<reference evidence="8 9" key="1">
    <citation type="journal article" date="2015" name="Int. J. Syst. Evol. Microbiol.">
        <title>Flavisolibacter ginsenosidimutans sp. nov., with ginsenoside-converting activity isolated from soil used for cultivating ginseng.</title>
        <authorList>
            <person name="Zhao Y."/>
            <person name="Liu Q."/>
            <person name="Kang M.S."/>
            <person name="Jin F."/>
            <person name="Yu H."/>
            <person name="Im W.T."/>
        </authorList>
    </citation>
    <scope>NUCLEOTIDE SEQUENCE [LARGE SCALE GENOMIC DNA]</scope>
    <source>
        <strain evidence="8 9">Gsoil 636</strain>
    </source>
</reference>
<keyword evidence="3" id="KW-0732">Signal</keyword>
<dbReference type="InterPro" id="IPR011990">
    <property type="entry name" value="TPR-like_helical_dom_sf"/>
</dbReference>
<dbReference type="InterPro" id="IPR012944">
    <property type="entry name" value="SusD_RagB_dom"/>
</dbReference>
<dbReference type="Gene3D" id="1.25.40.390">
    <property type="match status" value="1"/>
</dbReference>
<dbReference type="KEGG" id="fgg:FSB75_09860"/>
<evidence type="ECO:0000256" key="2">
    <source>
        <dbReference type="ARBA" id="ARBA00006275"/>
    </source>
</evidence>
<name>A0A5B8UHP9_9BACT</name>
<comment type="subcellular location">
    <subcellularLocation>
        <location evidence="1">Cell outer membrane</location>
    </subcellularLocation>
</comment>
<keyword evidence="9" id="KW-1185">Reference proteome</keyword>
<evidence type="ECO:0000313" key="8">
    <source>
        <dbReference type="EMBL" id="QEC56181.1"/>
    </source>
</evidence>
<dbReference type="AlphaFoldDB" id="A0A5B8UHP9"/>
<sequence length="552" mass="61454">MKKKLIIFIGICISLPLFFSCKKNFLKEDVYSSLAPETLGDSLGIDASIIGLYNHLSTFFSYSGPQGWPSVWHAGTDVAFVPPSQKQGIEVPYYDYTQLNSTDGAASYTWSWAYRMISNANIIIKNADAVTGVTAATKASFSAEARFFRGYAYNILATCFGKVPLVTEPTTTPRTNYTRNSLDEVNNLIIQDLTFAVANLSDVGGFGSIKNADGKPAARANKWQAAQLLAEVYLRANKPDLAEQQTAAIINSGKFALTNTRYGIRAGQPGDPFSDMFIYGNERRYQGNKEAIWVMEEENINTVPGGYTNAPQQRRNWGAAYYQVTDVDKNDPTKTVTMIIADSLGGRGIARMRLTDWVAYGLYENNDMRNSQYNIRRRYYYNNPQGKNYGLQVPYTGPDTLFKIAPNTTKWYDFIANNVDGTFGFAMTKDFILMRLGETYLLQAEAQFKQGKLAEAAASINALRTRAGASQVTAAQINLDFILDERARELLAEENRRMTLMRTGTLVARTQAYNKQTINPVVGLTSKNLLLPIPQSEIDLNKDAVLEQNPGY</sequence>
<evidence type="ECO:0000256" key="1">
    <source>
        <dbReference type="ARBA" id="ARBA00004442"/>
    </source>
</evidence>
<dbReference type="Pfam" id="PF07980">
    <property type="entry name" value="SusD_RagB"/>
    <property type="match status" value="1"/>
</dbReference>
<organism evidence="8 9">
    <name type="scientific">Flavisolibacter ginsenosidimutans</name>
    <dbReference type="NCBI Taxonomy" id="661481"/>
    <lineage>
        <taxon>Bacteria</taxon>
        <taxon>Pseudomonadati</taxon>
        <taxon>Bacteroidota</taxon>
        <taxon>Chitinophagia</taxon>
        <taxon>Chitinophagales</taxon>
        <taxon>Chitinophagaceae</taxon>
        <taxon>Flavisolibacter</taxon>
    </lineage>
</organism>
<dbReference type="Proteomes" id="UP000321204">
    <property type="component" value="Chromosome"/>
</dbReference>
<keyword evidence="5" id="KW-0998">Cell outer membrane</keyword>
<evidence type="ECO:0000259" key="7">
    <source>
        <dbReference type="Pfam" id="PF14322"/>
    </source>
</evidence>
<dbReference type="InterPro" id="IPR033985">
    <property type="entry name" value="SusD-like_N"/>
</dbReference>
<evidence type="ECO:0000256" key="4">
    <source>
        <dbReference type="ARBA" id="ARBA00023136"/>
    </source>
</evidence>
<dbReference type="SUPFAM" id="SSF48452">
    <property type="entry name" value="TPR-like"/>
    <property type="match status" value="1"/>
</dbReference>
<dbReference type="OrthoDB" id="5694214at2"/>
<dbReference type="GO" id="GO:0009279">
    <property type="term" value="C:cell outer membrane"/>
    <property type="evidence" value="ECO:0007669"/>
    <property type="project" value="UniProtKB-SubCell"/>
</dbReference>
<feature type="domain" description="RagB/SusD" evidence="6">
    <location>
        <begin position="361"/>
        <end position="552"/>
    </location>
</feature>
<proteinExistence type="inferred from homology"/>
<evidence type="ECO:0000313" key="9">
    <source>
        <dbReference type="Proteomes" id="UP000321204"/>
    </source>
</evidence>
<accession>A0A5B8UHP9</accession>
<comment type="similarity">
    <text evidence="2">Belongs to the SusD family.</text>
</comment>
<evidence type="ECO:0000259" key="6">
    <source>
        <dbReference type="Pfam" id="PF07980"/>
    </source>
</evidence>
<dbReference type="EMBL" id="CP042433">
    <property type="protein sequence ID" value="QEC56181.1"/>
    <property type="molecule type" value="Genomic_DNA"/>
</dbReference>